<organism evidence="2">
    <name type="scientific">Cucumis melo</name>
    <name type="common">Muskmelon</name>
    <dbReference type="NCBI Taxonomy" id="3656"/>
    <lineage>
        <taxon>Eukaryota</taxon>
        <taxon>Viridiplantae</taxon>
        <taxon>Streptophyta</taxon>
        <taxon>Embryophyta</taxon>
        <taxon>Tracheophyta</taxon>
        <taxon>Spermatophyta</taxon>
        <taxon>Magnoliopsida</taxon>
        <taxon>eudicotyledons</taxon>
        <taxon>Gunneridae</taxon>
        <taxon>Pentapetalae</taxon>
        <taxon>rosids</taxon>
        <taxon>fabids</taxon>
        <taxon>Cucurbitales</taxon>
        <taxon>Cucurbitaceae</taxon>
        <taxon>Benincaseae</taxon>
        <taxon>Cucumis</taxon>
    </lineage>
</organism>
<evidence type="ECO:0000313" key="2">
    <source>
        <dbReference type="EnsemblPlants" id="MELO3C030576.2.1"/>
    </source>
</evidence>
<proteinExistence type="predicted"/>
<dbReference type="AlphaFoldDB" id="A0A9I9E9M7"/>
<dbReference type="EnsemblPlants" id="MELO3C030576.2.1">
    <property type="protein sequence ID" value="MELO3C030576.2.1"/>
    <property type="gene ID" value="MELO3C030576.2"/>
</dbReference>
<protein>
    <submittedName>
        <fullName evidence="2">Uncharacterized protein</fullName>
    </submittedName>
</protein>
<accession>A0A9I9E9M7</accession>
<name>A0A9I9E9M7_CUCME</name>
<sequence>MTRPDSVRVGPVKIFLCLRRNFISSPLRRLFFTSSSAYSVGIFSSSASASASTLHLHLFATPSMNSFSIDETSNQSCSSPVLGKRKPSKHLDDMTEEIDGAEEIDEEFINIGKEMEAAFKNLNNDEVRFTSILTARIVLMQLLVNQVWDTLSDAAVSRKSGSCRKPIS</sequence>
<reference evidence="2" key="1">
    <citation type="submission" date="2023-03" db="UniProtKB">
        <authorList>
            <consortium name="EnsemblPlants"/>
        </authorList>
    </citation>
    <scope>IDENTIFICATION</scope>
</reference>
<dbReference type="Gramene" id="MELO3C030576.2.1">
    <property type="protein sequence ID" value="MELO3C030576.2.1"/>
    <property type="gene ID" value="MELO3C030576.2"/>
</dbReference>
<evidence type="ECO:0000256" key="1">
    <source>
        <dbReference type="SAM" id="MobiDB-lite"/>
    </source>
</evidence>
<feature type="region of interest" description="Disordered" evidence="1">
    <location>
        <begin position="72"/>
        <end position="91"/>
    </location>
</feature>